<dbReference type="EMBL" id="JAIWYP010000001">
    <property type="protein sequence ID" value="KAH3888542.1"/>
    <property type="molecule type" value="Genomic_DNA"/>
</dbReference>
<gene>
    <name evidence="1" type="ORF">DPMN_012578</name>
</gene>
<keyword evidence="2" id="KW-1185">Reference proteome</keyword>
<dbReference type="AlphaFoldDB" id="A0A9D4S3H7"/>
<accession>A0A9D4S3H7</accession>
<evidence type="ECO:0000313" key="1">
    <source>
        <dbReference type="EMBL" id="KAH3888542.1"/>
    </source>
</evidence>
<dbReference type="Proteomes" id="UP000828390">
    <property type="component" value="Unassembled WGS sequence"/>
</dbReference>
<reference evidence="1" key="2">
    <citation type="submission" date="2020-11" db="EMBL/GenBank/DDBJ databases">
        <authorList>
            <person name="McCartney M.A."/>
            <person name="Auch B."/>
            <person name="Kono T."/>
            <person name="Mallez S."/>
            <person name="Becker A."/>
            <person name="Gohl D.M."/>
            <person name="Silverstein K.A.T."/>
            <person name="Koren S."/>
            <person name="Bechman K.B."/>
            <person name="Herman A."/>
            <person name="Abrahante J.E."/>
            <person name="Garbe J."/>
        </authorList>
    </citation>
    <scope>NUCLEOTIDE SEQUENCE</scope>
    <source>
        <strain evidence="1">Duluth1</strain>
        <tissue evidence="1">Whole animal</tissue>
    </source>
</reference>
<protein>
    <submittedName>
        <fullName evidence="1">Uncharacterized protein</fullName>
    </submittedName>
</protein>
<comment type="caution">
    <text evidence="1">The sequence shown here is derived from an EMBL/GenBank/DDBJ whole genome shotgun (WGS) entry which is preliminary data.</text>
</comment>
<evidence type="ECO:0000313" key="2">
    <source>
        <dbReference type="Proteomes" id="UP000828390"/>
    </source>
</evidence>
<organism evidence="1 2">
    <name type="scientific">Dreissena polymorpha</name>
    <name type="common">Zebra mussel</name>
    <name type="synonym">Mytilus polymorpha</name>
    <dbReference type="NCBI Taxonomy" id="45954"/>
    <lineage>
        <taxon>Eukaryota</taxon>
        <taxon>Metazoa</taxon>
        <taxon>Spiralia</taxon>
        <taxon>Lophotrochozoa</taxon>
        <taxon>Mollusca</taxon>
        <taxon>Bivalvia</taxon>
        <taxon>Autobranchia</taxon>
        <taxon>Heteroconchia</taxon>
        <taxon>Euheterodonta</taxon>
        <taxon>Imparidentia</taxon>
        <taxon>Neoheterodontei</taxon>
        <taxon>Myida</taxon>
        <taxon>Dreissenoidea</taxon>
        <taxon>Dreissenidae</taxon>
        <taxon>Dreissena</taxon>
    </lineage>
</organism>
<name>A0A9D4S3H7_DREPO</name>
<sequence>MKKQSAFLEQIRNMYNVLKEMGNPFQEESKDLSLNTKVIAAAGAIEQLSKHLPNGMERFKTFMTELETFDTNSFYAPIKKTKLNFVQQKIQPASQNVNQRG</sequence>
<proteinExistence type="predicted"/>
<reference evidence="1" key="1">
    <citation type="journal article" date="2019" name="bioRxiv">
        <title>The Genome of the Zebra Mussel, Dreissena polymorpha: A Resource for Invasive Species Research.</title>
        <authorList>
            <person name="McCartney M.A."/>
            <person name="Auch B."/>
            <person name="Kono T."/>
            <person name="Mallez S."/>
            <person name="Zhang Y."/>
            <person name="Obille A."/>
            <person name="Becker A."/>
            <person name="Abrahante J.E."/>
            <person name="Garbe J."/>
            <person name="Badalamenti J.P."/>
            <person name="Herman A."/>
            <person name="Mangelson H."/>
            <person name="Liachko I."/>
            <person name="Sullivan S."/>
            <person name="Sone E.D."/>
            <person name="Koren S."/>
            <person name="Silverstein K.A.T."/>
            <person name="Beckman K.B."/>
            <person name="Gohl D.M."/>
        </authorList>
    </citation>
    <scope>NUCLEOTIDE SEQUENCE</scope>
    <source>
        <strain evidence="1">Duluth1</strain>
        <tissue evidence="1">Whole animal</tissue>
    </source>
</reference>